<dbReference type="InterPro" id="IPR036812">
    <property type="entry name" value="NAD(P)_OxRdtase_dom_sf"/>
</dbReference>
<dbReference type="Pfam" id="PF00248">
    <property type="entry name" value="Aldo_ket_red"/>
    <property type="match status" value="1"/>
</dbReference>
<sequence length="362" mass="39715">MATYEGTWAYRDRFHEDFARTYFRPFGDFALSSIGVGTYLGDPTDEADEQYHEAIVTALESGVNVIDTAINYRCQRSERVVGAAIADSESQRDEVFVATKGGFLPFDGSQPDDPGRYLHEKFVDSGLVDRDDLAMGQHCIAPDYIDAMVDRSLDNLGLDSVDLYYVHNPETQLEVRSREAVYDQLEATFEVLERRANDGDLGAYGLATWEAFRVPEGDDSYLSLPEILTRAEQAAATVGNEESHFEAIQLPFNVYMADAFTTPSHDTDAGPKSVLEVAHEADLHVFTSASLMQGRLTSEMPDRVEAELSGETRAQRAINFARSAPGVTCALVGMGSSEHVDENVAAGTFEPLGAGAFDAIFE</sequence>
<dbReference type="STRING" id="1457250.GCA_000755225_00283"/>
<organism evidence="2 3">
    <name type="scientific">Halapricum salinum</name>
    <dbReference type="NCBI Taxonomy" id="1457250"/>
    <lineage>
        <taxon>Archaea</taxon>
        <taxon>Methanobacteriati</taxon>
        <taxon>Methanobacteriota</taxon>
        <taxon>Stenosarchaea group</taxon>
        <taxon>Halobacteria</taxon>
        <taxon>Halobacteriales</taxon>
        <taxon>Haloarculaceae</taxon>
        <taxon>Halapricum</taxon>
    </lineage>
</organism>
<dbReference type="PANTHER" id="PTHR43312">
    <property type="entry name" value="D-THREO-ALDOSE 1-DEHYDROGENASE"/>
    <property type="match status" value="1"/>
</dbReference>
<evidence type="ECO:0000313" key="3">
    <source>
        <dbReference type="Proteomes" id="UP000296706"/>
    </source>
</evidence>
<dbReference type="PANTHER" id="PTHR43312:SF1">
    <property type="entry name" value="NADP-DEPENDENT OXIDOREDUCTASE DOMAIN-CONTAINING PROTEIN"/>
    <property type="match status" value="1"/>
</dbReference>
<dbReference type="Gene3D" id="3.20.20.100">
    <property type="entry name" value="NADP-dependent oxidoreductase domain"/>
    <property type="match status" value="1"/>
</dbReference>
<dbReference type="AlphaFoldDB" id="A0A4D6HBE7"/>
<evidence type="ECO:0000259" key="1">
    <source>
        <dbReference type="Pfam" id="PF00248"/>
    </source>
</evidence>
<dbReference type="CDD" id="cd19099">
    <property type="entry name" value="AKR_unchar"/>
    <property type="match status" value="1"/>
</dbReference>
<dbReference type="InterPro" id="IPR053135">
    <property type="entry name" value="AKR2_Oxidoreductase"/>
</dbReference>
<protein>
    <submittedName>
        <fullName evidence="2">Aldo/keto reductase</fullName>
    </submittedName>
</protein>
<reference evidence="2 3" key="1">
    <citation type="journal article" date="2019" name="Nat. Commun.">
        <title>A new type of DNA phosphorothioation-based antiviral system in archaea.</title>
        <authorList>
            <person name="Xiong L."/>
            <person name="Liu S."/>
            <person name="Chen S."/>
            <person name="Xiao Y."/>
            <person name="Zhu B."/>
            <person name="Gao Y."/>
            <person name="Zhang Y."/>
            <person name="Chen B."/>
            <person name="Luo J."/>
            <person name="Deng Z."/>
            <person name="Chen X."/>
            <person name="Wang L."/>
            <person name="Chen S."/>
        </authorList>
    </citation>
    <scope>NUCLEOTIDE SEQUENCE [LARGE SCALE GENOMIC DNA]</scope>
    <source>
        <strain evidence="2 3">CBA1105</strain>
    </source>
</reference>
<dbReference type="Proteomes" id="UP000296706">
    <property type="component" value="Chromosome"/>
</dbReference>
<dbReference type="OrthoDB" id="7238at2157"/>
<dbReference type="EMBL" id="CP031310">
    <property type="protein sequence ID" value="QCC50831.1"/>
    <property type="molecule type" value="Genomic_DNA"/>
</dbReference>
<name>A0A4D6HBE7_9EURY</name>
<proteinExistence type="predicted"/>
<evidence type="ECO:0000313" key="2">
    <source>
        <dbReference type="EMBL" id="QCC50831.1"/>
    </source>
</evidence>
<dbReference type="RefSeq" id="WP_049995610.1">
    <property type="nucleotide sequence ID" value="NZ_CP031310.1"/>
</dbReference>
<dbReference type="SUPFAM" id="SSF51430">
    <property type="entry name" value="NAD(P)-linked oxidoreductase"/>
    <property type="match status" value="1"/>
</dbReference>
<dbReference type="InterPro" id="IPR023210">
    <property type="entry name" value="NADP_OxRdtase_dom"/>
</dbReference>
<gene>
    <name evidence="2" type="ORF">DV733_06045</name>
</gene>
<dbReference type="GeneID" id="39847407"/>
<dbReference type="KEGG" id="hsn:DV733_06045"/>
<keyword evidence="3" id="KW-1185">Reference proteome</keyword>
<accession>A0A4D6HBE7</accession>
<feature type="domain" description="NADP-dependent oxidoreductase" evidence="1">
    <location>
        <begin position="34"/>
        <end position="355"/>
    </location>
</feature>